<dbReference type="PROSITE" id="PS01081">
    <property type="entry name" value="HTH_TETR_1"/>
    <property type="match status" value="1"/>
</dbReference>
<evidence type="ECO:0000313" key="4">
    <source>
        <dbReference type="EMBL" id="POF34931.1"/>
    </source>
</evidence>
<keyword evidence="1 2" id="KW-0238">DNA-binding</keyword>
<dbReference type="InterPro" id="IPR023772">
    <property type="entry name" value="DNA-bd_HTH_TetR-type_CS"/>
</dbReference>
<evidence type="ECO:0000256" key="1">
    <source>
        <dbReference type="ARBA" id="ARBA00023125"/>
    </source>
</evidence>
<name>A0A2S3V4R5_9HYPH</name>
<keyword evidence="5" id="KW-1185">Reference proteome</keyword>
<dbReference type="InterPro" id="IPR009057">
    <property type="entry name" value="Homeodomain-like_sf"/>
</dbReference>
<dbReference type="PANTHER" id="PTHR43479">
    <property type="entry name" value="ACREF/ENVCD OPERON REPRESSOR-RELATED"/>
    <property type="match status" value="1"/>
</dbReference>
<dbReference type="Pfam" id="PF00440">
    <property type="entry name" value="TetR_N"/>
    <property type="match status" value="1"/>
</dbReference>
<dbReference type="SUPFAM" id="SSF46689">
    <property type="entry name" value="Homeodomain-like"/>
    <property type="match status" value="1"/>
</dbReference>
<dbReference type="AlphaFoldDB" id="A0A2S3V4R5"/>
<evidence type="ECO:0000256" key="2">
    <source>
        <dbReference type="PROSITE-ProRule" id="PRU00335"/>
    </source>
</evidence>
<dbReference type="OrthoDB" id="9809265at2"/>
<organism evidence="4 5">
    <name type="scientific">Roseibium marinum</name>
    <dbReference type="NCBI Taxonomy" id="281252"/>
    <lineage>
        <taxon>Bacteria</taxon>
        <taxon>Pseudomonadati</taxon>
        <taxon>Pseudomonadota</taxon>
        <taxon>Alphaproteobacteria</taxon>
        <taxon>Hyphomicrobiales</taxon>
        <taxon>Stappiaceae</taxon>
        <taxon>Roseibium</taxon>
    </lineage>
</organism>
<dbReference type="PRINTS" id="PR00455">
    <property type="entry name" value="HTHTETR"/>
</dbReference>
<gene>
    <name evidence="4" type="ORF">CLV41_1011393</name>
</gene>
<dbReference type="GO" id="GO:0003677">
    <property type="term" value="F:DNA binding"/>
    <property type="evidence" value="ECO:0007669"/>
    <property type="project" value="UniProtKB-UniRule"/>
</dbReference>
<dbReference type="InterPro" id="IPR041669">
    <property type="entry name" value="TetR_C_15"/>
</dbReference>
<dbReference type="Proteomes" id="UP000236959">
    <property type="component" value="Unassembled WGS sequence"/>
</dbReference>
<evidence type="ECO:0000259" key="3">
    <source>
        <dbReference type="PROSITE" id="PS50977"/>
    </source>
</evidence>
<dbReference type="Gene3D" id="1.10.357.10">
    <property type="entry name" value="Tetracycline Repressor, domain 2"/>
    <property type="match status" value="1"/>
</dbReference>
<protein>
    <submittedName>
        <fullName evidence="4">AcrR family transcriptional regulator</fullName>
    </submittedName>
</protein>
<proteinExistence type="predicted"/>
<evidence type="ECO:0000313" key="5">
    <source>
        <dbReference type="Proteomes" id="UP000236959"/>
    </source>
</evidence>
<dbReference type="EMBL" id="PPCN01000001">
    <property type="protein sequence ID" value="POF34931.1"/>
    <property type="molecule type" value="Genomic_DNA"/>
</dbReference>
<reference evidence="4 5" key="1">
    <citation type="submission" date="2018-01" db="EMBL/GenBank/DDBJ databases">
        <title>Genomic Encyclopedia of Archaeal and Bacterial Type Strains, Phase II (KMG-II): from individual species to whole genera.</title>
        <authorList>
            <person name="Goeker M."/>
        </authorList>
    </citation>
    <scope>NUCLEOTIDE SEQUENCE [LARGE SCALE GENOMIC DNA]</scope>
    <source>
        <strain evidence="4 5">DSM 17023</strain>
    </source>
</reference>
<feature type="DNA-binding region" description="H-T-H motif" evidence="2">
    <location>
        <begin position="22"/>
        <end position="41"/>
    </location>
</feature>
<comment type="caution">
    <text evidence="4">The sequence shown here is derived from an EMBL/GenBank/DDBJ whole genome shotgun (WGS) entry which is preliminary data.</text>
</comment>
<dbReference type="PROSITE" id="PS50977">
    <property type="entry name" value="HTH_TETR_2"/>
    <property type="match status" value="1"/>
</dbReference>
<sequence length="196" mass="22185">MVETIVEAAGQIFAESGYELATTNQIAERAGISIGSLYQYFPNKDSLIFEVQKTHREELLRSLKLAIADSRHLSFREAIKVVVHASLDSHSKHPKLHAAFEEWIPFSTKLIDRTRFEEDMVLLITDFLKERQLVSDNARLKPAVFVIMNMCRSVIHAFLYAGQAECDREEIVSHLTDSVLGCLRSLESPGMEMSSD</sequence>
<dbReference type="InterPro" id="IPR001647">
    <property type="entry name" value="HTH_TetR"/>
</dbReference>
<dbReference type="Pfam" id="PF17918">
    <property type="entry name" value="TetR_C_15"/>
    <property type="match status" value="1"/>
</dbReference>
<accession>A0A2S3V4R5</accession>
<dbReference type="InterPro" id="IPR050624">
    <property type="entry name" value="HTH-type_Tx_Regulator"/>
</dbReference>
<feature type="domain" description="HTH tetR-type" evidence="3">
    <location>
        <begin position="1"/>
        <end position="59"/>
    </location>
</feature>
<dbReference type="PANTHER" id="PTHR43479:SF11">
    <property type="entry name" value="ACREF_ENVCD OPERON REPRESSOR-RELATED"/>
    <property type="match status" value="1"/>
</dbReference>